<dbReference type="EMBL" id="JAKKUT010000002">
    <property type="protein sequence ID" value="MDG2991580.1"/>
    <property type="molecule type" value="Genomic_DNA"/>
</dbReference>
<reference evidence="7" key="2">
    <citation type="submission" date="2022-01" db="EMBL/GenBank/DDBJ databases">
        <authorList>
            <person name="Zivanovic Y."/>
            <person name="Moreira D."/>
            <person name="Lopez-Garcia P."/>
        </authorList>
    </citation>
    <scope>NUCLEOTIDE SEQUENCE</scope>
    <source>
        <strain evidence="7">G9</strain>
    </source>
</reference>
<sequence length="69" mass="7720">MKGIVFLMIMALWMGAIAIVSVQNATPVRIHFGFWQSIHLPFGVVLTLGVICGLFLAILFGHRRLGRHF</sequence>
<evidence type="ECO:0000256" key="4">
    <source>
        <dbReference type="ARBA" id="ARBA00023136"/>
    </source>
</evidence>
<evidence type="ECO:0000313" key="7">
    <source>
        <dbReference type="EMBL" id="MDG2991580.1"/>
    </source>
</evidence>
<evidence type="ECO:0000259" key="6">
    <source>
        <dbReference type="Pfam" id="PF06305"/>
    </source>
</evidence>
<feature type="transmembrane region" description="Helical" evidence="5">
    <location>
        <begin position="38"/>
        <end position="60"/>
    </location>
</feature>
<evidence type="ECO:0000256" key="3">
    <source>
        <dbReference type="ARBA" id="ARBA00022989"/>
    </source>
</evidence>
<protein>
    <submittedName>
        <fullName evidence="7">LapA family protein</fullName>
    </submittedName>
</protein>
<name>A0ABT6F181_9SYNE</name>
<reference evidence="7" key="1">
    <citation type="journal article" date="2022" name="Genome Biol. Evol.">
        <title>A New Gene Family Diagnostic for Intracellular Biomineralization of Amorphous Ca Carbonates by Cyanobacteria.</title>
        <authorList>
            <person name="Benzerara K."/>
            <person name="Duprat E."/>
            <person name="Bitard-Feildel T."/>
            <person name="Caumes G."/>
            <person name="Cassier-Chauvat C."/>
            <person name="Chauvat F."/>
            <person name="Dezi M."/>
            <person name="Diop S.I."/>
            <person name="Gaschignard G."/>
            <person name="Gorgen S."/>
            <person name="Gugger M."/>
            <person name="Lopez-Garcia P."/>
            <person name="Millet M."/>
            <person name="Skouri-Panet F."/>
            <person name="Moreira D."/>
            <person name="Callebaut I."/>
        </authorList>
    </citation>
    <scope>NUCLEOTIDE SEQUENCE</scope>
    <source>
        <strain evidence="7">G9</strain>
    </source>
</reference>
<organism evidence="7 8">
    <name type="scientific">Candidatus Synechococcus calcipolaris G9</name>
    <dbReference type="NCBI Taxonomy" id="1497997"/>
    <lineage>
        <taxon>Bacteria</taxon>
        <taxon>Bacillati</taxon>
        <taxon>Cyanobacteriota</taxon>
        <taxon>Cyanophyceae</taxon>
        <taxon>Synechococcales</taxon>
        <taxon>Synechococcaceae</taxon>
        <taxon>Synechococcus</taxon>
    </lineage>
</organism>
<keyword evidence="2 5" id="KW-0812">Transmembrane</keyword>
<dbReference type="Proteomes" id="UP001154265">
    <property type="component" value="Unassembled WGS sequence"/>
</dbReference>
<keyword evidence="1" id="KW-1003">Cell membrane</keyword>
<dbReference type="RefSeq" id="WP_277867443.1">
    <property type="nucleotide sequence ID" value="NZ_JAKKUT010000002.1"/>
</dbReference>
<gene>
    <name evidence="7" type="ORF">L3556_11655</name>
</gene>
<accession>A0ABT6F181</accession>
<keyword evidence="4 5" id="KW-0472">Membrane</keyword>
<evidence type="ECO:0000256" key="5">
    <source>
        <dbReference type="SAM" id="Phobius"/>
    </source>
</evidence>
<evidence type="ECO:0000256" key="1">
    <source>
        <dbReference type="ARBA" id="ARBA00022475"/>
    </source>
</evidence>
<dbReference type="InterPro" id="IPR010445">
    <property type="entry name" value="LapA_dom"/>
</dbReference>
<comment type="caution">
    <text evidence="7">The sequence shown here is derived from an EMBL/GenBank/DDBJ whole genome shotgun (WGS) entry which is preliminary data.</text>
</comment>
<keyword evidence="3 5" id="KW-1133">Transmembrane helix</keyword>
<evidence type="ECO:0000256" key="2">
    <source>
        <dbReference type="ARBA" id="ARBA00022692"/>
    </source>
</evidence>
<dbReference type="Pfam" id="PF06305">
    <property type="entry name" value="LapA_dom"/>
    <property type="match status" value="1"/>
</dbReference>
<feature type="domain" description="Lipopolysaccharide assembly protein A" evidence="6">
    <location>
        <begin position="23"/>
        <end position="61"/>
    </location>
</feature>
<evidence type="ECO:0000313" key="8">
    <source>
        <dbReference type="Proteomes" id="UP001154265"/>
    </source>
</evidence>
<keyword evidence="8" id="KW-1185">Reference proteome</keyword>
<proteinExistence type="predicted"/>